<evidence type="ECO:0000256" key="9">
    <source>
        <dbReference type="ARBA" id="ARBA00022968"/>
    </source>
</evidence>
<evidence type="ECO:0000256" key="7">
    <source>
        <dbReference type="ARBA" id="ARBA00022692"/>
    </source>
</evidence>
<evidence type="ECO:0000256" key="10">
    <source>
        <dbReference type="ARBA" id="ARBA00022989"/>
    </source>
</evidence>
<dbReference type="GO" id="GO:0030007">
    <property type="term" value="P:intracellular potassium ion homeostasis"/>
    <property type="evidence" value="ECO:0007669"/>
    <property type="project" value="TreeGrafter"/>
</dbReference>
<dbReference type="GO" id="GO:0005890">
    <property type="term" value="C:sodium:potassium-exchanging ATPase complex"/>
    <property type="evidence" value="ECO:0007669"/>
    <property type="project" value="InterPro"/>
</dbReference>
<comment type="function">
    <text evidence="17">This is the non-catalytic component of the active enzyme, which catalyzes the hydrolysis of ATP coupled with the exchange of Na(+) and K(+) ions across the plasma membrane.</text>
</comment>
<keyword evidence="9" id="KW-0735">Signal-anchor</keyword>
<protein>
    <recommendedName>
        <fullName evidence="17">Sodium/potassium-transporting ATPase subunit beta</fullName>
    </recommendedName>
</protein>
<dbReference type="Pfam" id="PF00287">
    <property type="entry name" value="Na_K-ATPase"/>
    <property type="match status" value="1"/>
</dbReference>
<keyword evidence="19" id="KW-1185">Reference proteome</keyword>
<dbReference type="PANTHER" id="PTHR11523:SF47">
    <property type="entry name" value="SODIUM_POTASSIUM-TRANSPORTING ATPASE SUBUNIT BETA-3"/>
    <property type="match status" value="1"/>
</dbReference>
<dbReference type="Gene3D" id="2.60.40.1660">
    <property type="entry name" value="Na, k-atpase alpha subunit"/>
    <property type="match status" value="1"/>
</dbReference>
<comment type="subcellular location">
    <subcellularLocation>
        <location evidence="1">Cell membrane</location>
        <topology evidence="1">Single-pass type II membrane protein</topology>
    </subcellularLocation>
    <subcellularLocation>
        <location evidence="17">Membrane</location>
    </subcellularLocation>
</comment>
<evidence type="ECO:0000256" key="2">
    <source>
        <dbReference type="ARBA" id="ARBA00005876"/>
    </source>
</evidence>
<keyword evidence="6" id="KW-0740">Sodium/potassium transport</keyword>
<evidence type="ECO:0000313" key="18">
    <source>
        <dbReference type="EMBL" id="TWW53279.1"/>
    </source>
</evidence>
<dbReference type="InterPro" id="IPR000402">
    <property type="entry name" value="Na/K_ATPase_sub_beta"/>
</dbReference>
<dbReference type="Proteomes" id="UP000324091">
    <property type="component" value="Unassembled WGS sequence"/>
</dbReference>
<evidence type="ECO:0000256" key="8">
    <source>
        <dbReference type="ARBA" id="ARBA00022958"/>
    </source>
</evidence>
<keyword evidence="12 17" id="KW-0406">Ion transport</keyword>
<keyword evidence="14" id="KW-1015">Disulfide bond</keyword>
<keyword evidence="10 17" id="KW-1133">Transmembrane helix</keyword>
<evidence type="ECO:0000256" key="13">
    <source>
        <dbReference type="ARBA" id="ARBA00023136"/>
    </source>
</evidence>
<keyword evidence="11" id="KW-0915">Sodium</keyword>
<dbReference type="PANTHER" id="PTHR11523">
    <property type="entry name" value="SODIUM/POTASSIUM-DEPENDENT ATPASE BETA SUBUNIT"/>
    <property type="match status" value="1"/>
</dbReference>
<evidence type="ECO:0000256" key="1">
    <source>
        <dbReference type="ARBA" id="ARBA00004401"/>
    </source>
</evidence>
<evidence type="ECO:0000256" key="16">
    <source>
        <dbReference type="ARBA" id="ARBA00023201"/>
    </source>
</evidence>
<gene>
    <name evidence="18" type="ORF">D4764_0092060</name>
</gene>
<evidence type="ECO:0000256" key="3">
    <source>
        <dbReference type="ARBA" id="ARBA00022448"/>
    </source>
</evidence>
<evidence type="ECO:0000256" key="11">
    <source>
        <dbReference type="ARBA" id="ARBA00023053"/>
    </source>
</evidence>
<comment type="similarity">
    <text evidence="2 17">Belongs to the X(+)/potassium ATPases subunit beta family.</text>
</comment>
<comment type="caution">
    <text evidence="18">The sequence shown here is derived from an EMBL/GenBank/DDBJ whole genome shotgun (WGS) entry which is preliminary data.</text>
</comment>
<keyword evidence="8" id="KW-0630">Potassium</keyword>
<sequence>MKEAKEGGMKEAKDSWTDVIYNRRSGEFLGRTSSSWGLILLFYLVFYGVLAGMFSLTIWVLLQTLDENVPRHQDRIANPGLVIHPHTSEIIFNRSNAADYSQYTQQLHNLLQRYNDSVQGSNDLCLVGEYTEQEHTAIKKVCQFKRSILQQCSGLGDSSFGYADGKPCVLIKMNRVVGLKPQGDPYIHCTAKSDAQLRIQYFPEEARLDKMFFPYYGKKAHPNYVQPMVAVKLLFSKQDYDAELSVECKLEGTNLRNNDERDKFMGRVSFQVKVSE</sequence>
<proteinExistence type="inferred from homology"/>
<evidence type="ECO:0000256" key="14">
    <source>
        <dbReference type="ARBA" id="ARBA00023157"/>
    </source>
</evidence>
<evidence type="ECO:0000313" key="19">
    <source>
        <dbReference type="Proteomes" id="UP000324091"/>
    </source>
</evidence>
<keyword evidence="16" id="KW-0739">Sodium transport</keyword>
<dbReference type="GO" id="GO:1990573">
    <property type="term" value="P:potassium ion import across plasma membrane"/>
    <property type="evidence" value="ECO:0007669"/>
    <property type="project" value="TreeGrafter"/>
</dbReference>
<keyword evidence="4" id="KW-1003">Cell membrane</keyword>
<dbReference type="GO" id="GO:0006883">
    <property type="term" value="P:intracellular sodium ion homeostasis"/>
    <property type="evidence" value="ECO:0007669"/>
    <property type="project" value="TreeGrafter"/>
</dbReference>
<name>A0A5C6MEY3_9TELE</name>
<feature type="transmembrane region" description="Helical" evidence="17">
    <location>
        <begin position="38"/>
        <end position="62"/>
    </location>
</feature>
<keyword evidence="7 17" id="KW-0812">Transmembrane</keyword>
<keyword evidence="13 17" id="KW-0472">Membrane</keyword>
<evidence type="ECO:0000256" key="5">
    <source>
        <dbReference type="ARBA" id="ARBA00022538"/>
    </source>
</evidence>
<reference evidence="18 19" key="1">
    <citation type="submission" date="2019-04" db="EMBL/GenBank/DDBJ databases">
        <title>Chromosome genome assembly for Takifugu flavidus.</title>
        <authorList>
            <person name="Xiao S."/>
        </authorList>
    </citation>
    <scope>NUCLEOTIDE SEQUENCE [LARGE SCALE GENOMIC DNA]</scope>
    <source>
        <strain evidence="18">HTHZ2018</strain>
        <tissue evidence="18">Muscle</tissue>
    </source>
</reference>
<dbReference type="GO" id="GO:0001671">
    <property type="term" value="F:ATPase activator activity"/>
    <property type="evidence" value="ECO:0007669"/>
    <property type="project" value="TreeGrafter"/>
</dbReference>
<evidence type="ECO:0000256" key="15">
    <source>
        <dbReference type="ARBA" id="ARBA00023180"/>
    </source>
</evidence>
<dbReference type="GO" id="GO:0036376">
    <property type="term" value="P:sodium ion export across plasma membrane"/>
    <property type="evidence" value="ECO:0007669"/>
    <property type="project" value="TreeGrafter"/>
</dbReference>
<evidence type="ECO:0000256" key="6">
    <source>
        <dbReference type="ARBA" id="ARBA00022607"/>
    </source>
</evidence>
<dbReference type="InterPro" id="IPR038702">
    <property type="entry name" value="Na/K_ATPase_sub_beta_sf"/>
</dbReference>
<dbReference type="AlphaFoldDB" id="A0A5C6MEY3"/>
<keyword evidence="15" id="KW-0325">Glycoprotein</keyword>
<dbReference type="PROSITE" id="PS00391">
    <property type="entry name" value="ATPASE_NA_K_BETA_2"/>
    <property type="match status" value="1"/>
</dbReference>
<accession>A0A5C6MEY3</accession>
<organism evidence="18 19">
    <name type="scientific">Takifugu flavidus</name>
    <name type="common">sansaifugu</name>
    <dbReference type="NCBI Taxonomy" id="433684"/>
    <lineage>
        <taxon>Eukaryota</taxon>
        <taxon>Metazoa</taxon>
        <taxon>Chordata</taxon>
        <taxon>Craniata</taxon>
        <taxon>Vertebrata</taxon>
        <taxon>Euteleostomi</taxon>
        <taxon>Actinopterygii</taxon>
        <taxon>Neopterygii</taxon>
        <taxon>Teleostei</taxon>
        <taxon>Neoteleostei</taxon>
        <taxon>Acanthomorphata</taxon>
        <taxon>Eupercaria</taxon>
        <taxon>Tetraodontiformes</taxon>
        <taxon>Tetradontoidea</taxon>
        <taxon>Tetraodontidae</taxon>
        <taxon>Takifugu</taxon>
    </lineage>
</organism>
<evidence type="ECO:0000256" key="12">
    <source>
        <dbReference type="ARBA" id="ARBA00023065"/>
    </source>
</evidence>
<keyword evidence="5" id="KW-0633">Potassium transport</keyword>
<evidence type="ECO:0000256" key="17">
    <source>
        <dbReference type="RuleBase" id="RU362099"/>
    </source>
</evidence>
<dbReference type="EMBL" id="RHFK02000750">
    <property type="protein sequence ID" value="TWW53279.1"/>
    <property type="molecule type" value="Genomic_DNA"/>
</dbReference>
<evidence type="ECO:0000256" key="4">
    <source>
        <dbReference type="ARBA" id="ARBA00022475"/>
    </source>
</evidence>
<keyword evidence="3 17" id="KW-0813">Transport</keyword>
<dbReference type="NCBIfam" id="TIGR01107">
    <property type="entry name" value="Na_K_ATPase_bet"/>
    <property type="match status" value="1"/>
</dbReference>